<dbReference type="Gene3D" id="2.180.10.10">
    <property type="entry name" value="RHS repeat-associated core"/>
    <property type="match status" value="1"/>
</dbReference>
<proteinExistence type="predicted"/>
<sequence>MEILEFIGLKQNVKSVKGFMYLPIEKFGEVENGKLIYNCYKKFNTKEQILEYKTYTYNNLSNGKIHETYLYNEIGNKIEKNNYYTNLESQGELLSRERYKYDESNNLNDDSHYNSDGSLSSKTTYTYNENQKEIEKKIISNWSNKQEFNIITKKYDINNNIVEINSDSPYYYGKTKEIFTLDERNNILIEKCLSSTDGNLLYYKTYKYDIQNNKIEYNSFNEKGLFNYKITYKYDERNNVTEENKYKTDGILLNTETCIYDENNKKIEESINGKRATYVYDTTGILIESNYYTSAGNLKSRNFSKFEYDIKGNWIKRIDFKDEKAIMKYERVIEYF</sequence>
<gene>
    <name evidence="1" type="ORF">DR871_013815</name>
</gene>
<comment type="caution">
    <text evidence="1">The sequence shown here is derived from an EMBL/GenBank/DDBJ whole genome shotgun (WGS) entry which is preliminary data.</text>
</comment>
<evidence type="ECO:0000313" key="1">
    <source>
        <dbReference type="EMBL" id="RYJ50998.1"/>
    </source>
</evidence>
<evidence type="ECO:0000313" key="2">
    <source>
        <dbReference type="Proteomes" id="UP000253235"/>
    </source>
</evidence>
<organism evidence="1 2">
    <name type="scientific">Flavobacterium petrolei</name>
    <dbReference type="NCBI Taxonomy" id="2259594"/>
    <lineage>
        <taxon>Bacteria</taxon>
        <taxon>Pseudomonadati</taxon>
        <taxon>Bacteroidota</taxon>
        <taxon>Flavobacteriia</taxon>
        <taxon>Flavobacteriales</taxon>
        <taxon>Flavobacteriaceae</taxon>
        <taxon>Flavobacterium</taxon>
    </lineage>
</organism>
<dbReference type="OrthoDB" id="1046747at2"/>
<dbReference type="EMBL" id="QNVY02000005">
    <property type="protein sequence ID" value="RYJ50998.1"/>
    <property type="molecule type" value="Genomic_DNA"/>
</dbReference>
<dbReference type="Proteomes" id="UP000253235">
    <property type="component" value="Unassembled WGS sequence"/>
</dbReference>
<dbReference type="AlphaFoldDB" id="A0A482THR3"/>
<reference evidence="1 2" key="1">
    <citation type="submission" date="2019-01" db="EMBL/GenBank/DDBJ databases">
        <title>Flavobacterium sp. nov. isolated from arctic soil.</title>
        <authorList>
            <person name="Kim D.-U."/>
        </authorList>
    </citation>
    <scope>NUCLEOTIDE SEQUENCE [LARGE SCALE GENOMIC DNA]</scope>
    <source>
        <strain evidence="1 2">Kopri-42</strain>
    </source>
</reference>
<dbReference type="RefSeq" id="WP_129752547.1">
    <property type="nucleotide sequence ID" value="NZ_QNVY02000005.1"/>
</dbReference>
<protein>
    <recommendedName>
        <fullName evidence="3">RHS repeat protein</fullName>
    </recommendedName>
</protein>
<evidence type="ECO:0008006" key="3">
    <source>
        <dbReference type="Google" id="ProtNLM"/>
    </source>
</evidence>
<accession>A0A482THR3</accession>
<keyword evidence="2" id="KW-1185">Reference proteome</keyword>
<name>A0A482THR3_9FLAO</name>